<reference evidence="1 2" key="1">
    <citation type="submission" date="2015-03" db="EMBL/GenBank/DDBJ databases">
        <authorList>
            <consortium name="Pathogen Informatics"/>
        </authorList>
    </citation>
    <scope>NUCLEOTIDE SEQUENCE [LARGE SCALE GENOMIC DNA]</scope>
    <source>
        <strain evidence="1 2">Bir 185</strain>
    </source>
</reference>
<dbReference type="Proteomes" id="UP000050164">
    <property type="component" value="Unassembled WGS sequence"/>
</dbReference>
<dbReference type="EMBL" id="CNFT01002114">
    <property type="protein sequence ID" value="CKT96961.1"/>
    <property type="molecule type" value="Genomic_DNA"/>
</dbReference>
<organism evidence="1 2">
    <name type="scientific">Mycobacterium tuberculosis</name>
    <dbReference type="NCBI Taxonomy" id="1773"/>
    <lineage>
        <taxon>Bacteria</taxon>
        <taxon>Bacillati</taxon>
        <taxon>Actinomycetota</taxon>
        <taxon>Actinomycetes</taxon>
        <taxon>Mycobacteriales</taxon>
        <taxon>Mycobacteriaceae</taxon>
        <taxon>Mycobacterium</taxon>
        <taxon>Mycobacterium tuberculosis complex</taxon>
    </lineage>
</organism>
<sequence>MSRLWANAAGLLVGQSFVLWEPGHAARLLILMRLWVRMPCLVQIRVPSVPSMQERFQP</sequence>
<accession>A0A655APP3</accession>
<evidence type="ECO:0000313" key="1">
    <source>
        <dbReference type="EMBL" id="CKT96961.1"/>
    </source>
</evidence>
<gene>
    <name evidence="1" type="ORF">ERS027659_04964</name>
</gene>
<name>A0A655APP3_MYCTX</name>
<dbReference type="AlphaFoldDB" id="A0A655APP3"/>
<evidence type="ECO:0000313" key="2">
    <source>
        <dbReference type="Proteomes" id="UP000050164"/>
    </source>
</evidence>
<protein>
    <submittedName>
        <fullName evidence="1">Uncharacterized protein</fullName>
    </submittedName>
</protein>
<proteinExistence type="predicted"/>